<comment type="caution">
    <text evidence="1">The sequence shown here is derived from an EMBL/GenBank/DDBJ whole genome shotgun (WGS) entry which is preliminary data.</text>
</comment>
<accession>W9DZ34</accession>
<dbReference type="AlphaFoldDB" id="W9DZ34"/>
<sequence>MLWGGVFMDPNLLEAVMGPIWAALGAIGHKALTDAEDDAAKGIVGLGHKLLARLRRRGGSTDPARAQLEAAAVDVANAPDDEDFRAALRGQVKKALAGTDSVDDPSLVEDLTKLLEAAGVQVSAEGAGSVAVHHNEGIISTGKHAKNSINRWGRA</sequence>
<evidence type="ECO:0000313" key="2">
    <source>
        <dbReference type="Proteomes" id="UP000019485"/>
    </source>
</evidence>
<reference evidence="1 2" key="1">
    <citation type="submission" date="2013-08" db="EMBL/GenBank/DDBJ databases">
        <authorList>
            <consortium name="DOE Joint Genome Institute"/>
            <person name="Eisen J."/>
            <person name="Huntemann M."/>
            <person name="Han J."/>
            <person name="Chen A."/>
            <person name="Kyrpides N."/>
            <person name="Mavromatis K."/>
            <person name="Markowitz V."/>
            <person name="Palaniappan K."/>
            <person name="Ivanova N."/>
            <person name="Schaumberg A."/>
            <person name="Pati A."/>
            <person name="Liolios K."/>
            <person name="Nordberg H.P."/>
            <person name="Cantor M.N."/>
            <person name="Hua S.X."/>
            <person name="Woyke T."/>
        </authorList>
    </citation>
    <scope>NUCLEOTIDE SEQUENCE [LARGE SCALE GENOMIC DNA]</scope>
    <source>
        <strain evidence="1 2">DSM 44927</strain>
    </source>
</reference>
<gene>
    <name evidence="1" type="ORF">ActroDRAFT_0079</name>
</gene>
<organism evidence="1 2">
    <name type="scientific">Actinospica robiniae DSM 44927</name>
    <dbReference type="NCBI Taxonomy" id="479430"/>
    <lineage>
        <taxon>Bacteria</taxon>
        <taxon>Bacillati</taxon>
        <taxon>Actinomycetota</taxon>
        <taxon>Actinomycetes</taxon>
        <taxon>Catenulisporales</taxon>
        <taxon>Actinospicaceae</taxon>
        <taxon>Actinospica</taxon>
    </lineage>
</organism>
<name>W9DZ34_9ACTN</name>
<dbReference type="EMBL" id="AZAN01000001">
    <property type="protein sequence ID" value="ETA71058.1"/>
    <property type="molecule type" value="Genomic_DNA"/>
</dbReference>
<proteinExistence type="predicted"/>
<evidence type="ECO:0000313" key="1">
    <source>
        <dbReference type="EMBL" id="ETA71058.1"/>
    </source>
</evidence>
<keyword evidence="2" id="KW-1185">Reference proteome</keyword>
<dbReference type="Proteomes" id="UP000019485">
    <property type="component" value="Unassembled WGS sequence"/>
</dbReference>
<dbReference type="HOGENOM" id="CLU_131335_0_0_11"/>
<protein>
    <submittedName>
        <fullName evidence="1">Uncharacterized protein</fullName>
    </submittedName>
</protein>